<protein>
    <submittedName>
        <fullName evidence="1">Uncharacterized protein</fullName>
    </submittedName>
</protein>
<gene>
    <name evidence="1" type="ORF">LCGC14_0779440</name>
</gene>
<reference evidence="1" key="1">
    <citation type="journal article" date="2015" name="Nature">
        <title>Complex archaea that bridge the gap between prokaryotes and eukaryotes.</title>
        <authorList>
            <person name="Spang A."/>
            <person name="Saw J.H."/>
            <person name="Jorgensen S.L."/>
            <person name="Zaremba-Niedzwiedzka K."/>
            <person name="Martijn J."/>
            <person name="Lind A.E."/>
            <person name="van Eijk R."/>
            <person name="Schleper C."/>
            <person name="Guy L."/>
            <person name="Ettema T.J."/>
        </authorList>
    </citation>
    <scope>NUCLEOTIDE SEQUENCE</scope>
</reference>
<name>A0A0F9PW55_9ZZZZ</name>
<organism evidence="1">
    <name type="scientific">marine sediment metagenome</name>
    <dbReference type="NCBI Taxonomy" id="412755"/>
    <lineage>
        <taxon>unclassified sequences</taxon>
        <taxon>metagenomes</taxon>
        <taxon>ecological metagenomes</taxon>
    </lineage>
</organism>
<comment type="caution">
    <text evidence="1">The sequence shown here is derived from an EMBL/GenBank/DDBJ whole genome shotgun (WGS) entry which is preliminary data.</text>
</comment>
<evidence type="ECO:0000313" key="1">
    <source>
        <dbReference type="EMBL" id="KKN35855.1"/>
    </source>
</evidence>
<dbReference type="AlphaFoldDB" id="A0A0F9PW55"/>
<accession>A0A0F9PW55</accession>
<sequence>MIIPFNIPKKIKIGDFKLNNFDLNDFDLSKYVKLVLDDIPIEISKDNANFDRIQEVFKIYHKGESFTIDDILKGKLSGRTIALGDSISVLIKVDNETLKRLTKGKHSFIINTDKVSNLEIAFELDDNNVNLKFDPTNT</sequence>
<proteinExistence type="predicted"/>
<dbReference type="EMBL" id="LAZR01002006">
    <property type="protein sequence ID" value="KKN35855.1"/>
    <property type="molecule type" value="Genomic_DNA"/>
</dbReference>